<feature type="compositionally biased region" description="Polar residues" evidence="2">
    <location>
        <begin position="1095"/>
        <end position="1111"/>
    </location>
</feature>
<feature type="compositionally biased region" description="Basic and acidic residues" evidence="2">
    <location>
        <begin position="872"/>
        <end position="881"/>
    </location>
</feature>
<feature type="compositionally biased region" description="Low complexity" evidence="2">
    <location>
        <begin position="597"/>
        <end position="609"/>
    </location>
</feature>
<feature type="region of interest" description="Disordered" evidence="2">
    <location>
        <begin position="586"/>
        <end position="609"/>
    </location>
</feature>
<feature type="region of interest" description="Disordered" evidence="2">
    <location>
        <begin position="42"/>
        <end position="65"/>
    </location>
</feature>
<feature type="region of interest" description="Disordered" evidence="2">
    <location>
        <begin position="994"/>
        <end position="1022"/>
    </location>
</feature>
<dbReference type="Proteomes" id="UP000887575">
    <property type="component" value="Unassembled WGS sequence"/>
</dbReference>
<feature type="compositionally biased region" description="Basic and acidic residues" evidence="2">
    <location>
        <begin position="516"/>
        <end position="530"/>
    </location>
</feature>
<evidence type="ECO:0000313" key="3">
    <source>
        <dbReference type="Proteomes" id="UP000887575"/>
    </source>
</evidence>
<feature type="compositionally biased region" description="Basic and acidic residues" evidence="2">
    <location>
        <begin position="371"/>
        <end position="395"/>
    </location>
</feature>
<protein>
    <submittedName>
        <fullName evidence="4">Uncharacterized protein</fullName>
    </submittedName>
</protein>
<feature type="region of interest" description="Disordered" evidence="2">
    <location>
        <begin position="758"/>
        <end position="788"/>
    </location>
</feature>
<name>A0AAF3EDA3_9BILA</name>
<feature type="region of interest" description="Disordered" evidence="2">
    <location>
        <begin position="505"/>
        <end position="535"/>
    </location>
</feature>
<feature type="coiled-coil region" evidence="1">
    <location>
        <begin position="536"/>
        <end position="563"/>
    </location>
</feature>
<evidence type="ECO:0000256" key="1">
    <source>
        <dbReference type="SAM" id="Coils"/>
    </source>
</evidence>
<feature type="compositionally biased region" description="Basic and acidic residues" evidence="2">
    <location>
        <begin position="1001"/>
        <end position="1014"/>
    </location>
</feature>
<feature type="compositionally biased region" description="Pro residues" evidence="2">
    <location>
        <begin position="885"/>
        <end position="894"/>
    </location>
</feature>
<accession>A0AAF3EDA3</accession>
<reference evidence="4" key="1">
    <citation type="submission" date="2024-02" db="UniProtKB">
        <authorList>
            <consortium name="WormBaseParasite"/>
        </authorList>
    </citation>
    <scope>IDENTIFICATION</scope>
</reference>
<feature type="compositionally biased region" description="Low complexity" evidence="2">
    <location>
        <begin position="774"/>
        <end position="788"/>
    </location>
</feature>
<feature type="region of interest" description="Disordered" evidence="2">
    <location>
        <begin position="303"/>
        <end position="442"/>
    </location>
</feature>
<sequence>MAKSRSRAERAQKMVINLKTTITAHGPHNGLIVHSAIQGAPQNTKLRNSGSLQSSNQPAGWPSTSTNPLQYEVGAIETGRPQSALSYRQRDYPPLSPLRAASPQLAFDGSDSPPDEMFPPDRITLNVFQTGATEVRRVETPQPVFPRRSTQIQIPQVKAQQIARGGEGVLNDQITTTTTVEVFRTPIDLENPEKIILPPPPGIDERAHLVRGNGPNYERWTAARTETLINDAAPMEARRGVQWLNNENENYPVYRALPALKSPSLQKPSPPLDVPVLNTFDERWEPSRPSPVARDPYSDVYATKERRFSGRSSGRSVPIPVERVPNSQSRLSDPLQVDTSDSGYMAPRRSDHSTPHHHHHHQHHQHQHHSGQREGRRARIVEVQERTEKTTEQRDRRRARSGVNRSRHTRRYHNEQIERRNRSHSPQQQAASRERVSPRAETHEGYFEAEFGQHTPSGHQQTSGSGEIFKLYQTRDPLGNVIGHFDTYDEIRSYAEDFVLSPLAESEDSLVSETSNRNDKVKSDELERRQSRPVTRNDLLRHLNRLNEEEELDEEKRRRTIREEKLRDADRGLRKAATKETIFGINRPSRLDEPPRLQSFSSLPPTSSLISTLRRTDRLNAIPLDSIYSGSSSSDAPPPVPRYGPFSPQASPLLSTYETSSFFGSRSQSLPPPRGLHRTKALEFHPKAHLEPPVINVKTHVYDDPKRRSPLRSTISQPTRPLRYFELNELAPMPPPRSSPGRSSEVALPQVIVGPASMSDAFSEKSPPSELLQTSSYSTSGSSSTSSTLPITRVSILPQKIARPDALFMPRSSFRKQAINPILPTDPDEAIFSEQSEWEDRPSPSPSETGSVRRVIAEEINEQQPQRAIIIKRGESPRVDRSTLPTPPPPPPIIPTIDEAPMRVEIVQEPDSPESPLPPPPPSLTIPSASMIDENEQNALQENQIDIKTPKLPSLLADFERVEGDGENLIAGLTMIGTRRRAHPENLQFKKVTRSTSLSRIPEDRELTTTEAKKSGRSFGIPLMPSMSCDSIPFADEKEIEYREFIVEPRVAKSQKSASSLASPGSTGTPPRLDVTSSSSPEPILESKNLPSGEETAQSLSPAPTTPQVQADSHKLIITGFDL</sequence>
<evidence type="ECO:0000313" key="4">
    <source>
        <dbReference type="WBParaSite" id="MBELARI_LOCUS11950"/>
    </source>
</evidence>
<feature type="region of interest" description="Disordered" evidence="2">
    <location>
        <begin position="867"/>
        <end position="894"/>
    </location>
</feature>
<keyword evidence="3" id="KW-1185">Reference proteome</keyword>
<proteinExistence type="predicted"/>
<organism evidence="3 4">
    <name type="scientific">Mesorhabditis belari</name>
    <dbReference type="NCBI Taxonomy" id="2138241"/>
    <lineage>
        <taxon>Eukaryota</taxon>
        <taxon>Metazoa</taxon>
        <taxon>Ecdysozoa</taxon>
        <taxon>Nematoda</taxon>
        <taxon>Chromadorea</taxon>
        <taxon>Rhabditida</taxon>
        <taxon>Rhabditina</taxon>
        <taxon>Rhabditomorpha</taxon>
        <taxon>Rhabditoidea</taxon>
        <taxon>Rhabditidae</taxon>
        <taxon>Mesorhabditinae</taxon>
        <taxon>Mesorhabditis</taxon>
    </lineage>
</organism>
<dbReference type="AlphaFoldDB" id="A0AAF3EDA3"/>
<feature type="compositionally biased region" description="Polar residues" evidence="2">
    <location>
        <begin position="325"/>
        <end position="342"/>
    </location>
</feature>
<evidence type="ECO:0000256" key="2">
    <source>
        <dbReference type="SAM" id="MobiDB-lite"/>
    </source>
</evidence>
<feature type="compositionally biased region" description="Basic and acidic residues" evidence="2">
    <location>
        <begin position="432"/>
        <end position="442"/>
    </location>
</feature>
<feature type="compositionally biased region" description="Basic residues" evidence="2">
    <location>
        <begin position="355"/>
        <end position="370"/>
    </location>
</feature>
<feature type="compositionally biased region" description="Low complexity" evidence="2">
    <location>
        <begin position="1054"/>
        <end position="1070"/>
    </location>
</feature>
<feature type="compositionally biased region" description="Basic residues" evidence="2">
    <location>
        <begin position="396"/>
        <end position="411"/>
    </location>
</feature>
<dbReference type="WBParaSite" id="MBELARI_LOCUS11950">
    <property type="protein sequence ID" value="MBELARI_LOCUS11950"/>
    <property type="gene ID" value="MBELARI_LOCUS11950"/>
</dbReference>
<feature type="region of interest" description="Disordered" evidence="2">
    <location>
        <begin position="1053"/>
        <end position="1123"/>
    </location>
</feature>
<keyword evidence="1" id="KW-0175">Coiled coil</keyword>